<evidence type="ECO:0000313" key="2">
    <source>
        <dbReference type="Proteomes" id="UP001165960"/>
    </source>
</evidence>
<dbReference type="EMBL" id="QTSX02003778">
    <property type="protein sequence ID" value="KAJ9068153.1"/>
    <property type="molecule type" value="Genomic_DNA"/>
</dbReference>
<dbReference type="Proteomes" id="UP001165960">
    <property type="component" value="Unassembled WGS sequence"/>
</dbReference>
<accession>A0ACC2T0H2</accession>
<sequence length="336" mass="37741">MKLLIFTALVEITVQTTLETTLETSAEVRLVNSERERVGIAPLHHTDALDKMLQKVYLFKRFPSQHPLSLEKQKAVAVFKDSCELFKDGCGDKTAADLIAALGVRIIEPDSEAAIESRVLFEKNKDAFLSRGAYACQPWAAVAETVVDNKPYLALLPPHTLNQSPQSDTSFRPVDFCPDKLVEGMSAYWVPDSFSDFRSLYNEINLARTAKELPPFMFSAPLSSASTLDTESLKCQITPDIACMPLKIDRSKFYKTWSHSFSNDSISDTLLAFNEQLTTAPYLLSADGHQHWYAIGFSKSENNINIRIAASQPFTPQPRKTMKLCRRRVRSPLQKN</sequence>
<gene>
    <name evidence="1" type="ORF">DSO57_1031548</name>
</gene>
<reference evidence="1" key="1">
    <citation type="submission" date="2022-04" db="EMBL/GenBank/DDBJ databases">
        <title>Genome of the entomopathogenic fungus Entomophthora muscae.</title>
        <authorList>
            <person name="Elya C."/>
            <person name="Lovett B.R."/>
            <person name="Lee E."/>
            <person name="Macias A.M."/>
            <person name="Hajek A.E."/>
            <person name="De Bivort B.L."/>
            <person name="Kasson M.T."/>
            <person name="De Fine Licht H.H."/>
            <person name="Stajich J.E."/>
        </authorList>
    </citation>
    <scope>NUCLEOTIDE SEQUENCE</scope>
    <source>
        <strain evidence="1">Berkeley</strain>
    </source>
</reference>
<comment type="caution">
    <text evidence="1">The sequence shown here is derived from an EMBL/GenBank/DDBJ whole genome shotgun (WGS) entry which is preliminary data.</text>
</comment>
<organism evidence="1 2">
    <name type="scientific">Entomophthora muscae</name>
    <dbReference type="NCBI Taxonomy" id="34485"/>
    <lineage>
        <taxon>Eukaryota</taxon>
        <taxon>Fungi</taxon>
        <taxon>Fungi incertae sedis</taxon>
        <taxon>Zoopagomycota</taxon>
        <taxon>Entomophthoromycotina</taxon>
        <taxon>Entomophthoromycetes</taxon>
        <taxon>Entomophthorales</taxon>
        <taxon>Entomophthoraceae</taxon>
        <taxon>Entomophthora</taxon>
    </lineage>
</organism>
<proteinExistence type="predicted"/>
<keyword evidence="2" id="KW-1185">Reference proteome</keyword>
<protein>
    <submittedName>
        <fullName evidence="1">Uncharacterized protein</fullName>
    </submittedName>
</protein>
<evidence type="ECO:0000313" key="1">
    <source>
        <dbReference type="EMBL" id="KAJ9068153.1"/>
    </source>
</evidence>
<name>A0ACC2T0H2_9FUNG</name>